<reference evidence="9" key="1">
    <citation type="journal article" date="2015" name="Insect Biochem. Mol. Biol.">
        <title>An insight into the sialome of the horse fly, Tabanus bromius.</title>
        <authorList>
            <person name="Ribeiro J.M."/>
            <person name="Kazimirova M."/>
            <person name="Takac P."/>
            <person name="Andersen J.F."/>
            <person name="Francischetti I.M."/>
        </authorList>
    </citation>
    <scope>NUCLEOTIDE SEQUENCE</scope>
</reference>
<dbReference type="InterPro" id="IPR004179">
    <property type="entry name" value="Sec63-dom"/>
</dbReference>
<evidence type="ECO:0000259" key="8">
    <source>
        <dbReference type="SMART" id="SM00973"/>
    </source>
</evidence>
<dbReference type="GO" id="GO:0005783">
    <property type="term" value="C:endoplasmic reticulum"/>
    <property type="evidence" value="ECO:0007669"/>
    <property type="project" value="UniProtKB-SubCell"/>
</dbReference>
<dbReference type="PANTHER" id="PTHR24075:SF6">
    <property type="entry name" value="ACTIVATING SIGNAL COINTEGRATOR 1 COMPLEX SUBUNIT 3"/>
    <property type="match status" value="1"/>
</dbReference>
<evidence type="ECO:0000256" key="4">
    <source>
        <dbReference type="ARBA" id="ARBA00022824"/>
    </source>
</evidence>
<evidence type="ECO:0000256" key="1">
    <source>
        <dbReference type="ARBA" id="ARBA00004141"/>
    </source>
</evidence>
<proteinExistence type="evidence at transcript level"/>
<dbReference type="Gene3D" id="2.60.40.150">
    <property type="entry name" value="C2 domain"/>
    <property type="match status" value="1"/>
</dbReference>
<evidence type="ECO:0000256" key="3">
    <source>
        <dbReference type="ARBA" id="ARBA00022692"/>
    </source>
</evidence>
<dbReference type="InterPro" id="IPR035892">
    <property type="entry name" value="C2_domain_sf"/>
</dbReference>
<dbReference type="Gene3D" id="1.10.3380.10">
    <property type="entry name" value="Sec63 N-terminal domain-like domain"/>
    <property type="match status" value="1"/>
</dbReference>
<keyword evidence="7" id="KW-0143">Chaperone</keyword>
<accession>A0A0K8TME1</accession>
<keyword evidence="4" id="KW-0256">Endoplasmic reticulum</keyword>
<dbReference type="SMART" id="SM00973">
    <property type="entry name" value="Sec63"/>
    <property type="match status" value="1"/>
</dbReference>
<keyword evidence="3" id="KW-0812">Transmembrane</keyword>
<evidence type="ECO:0000256" key="5">
    <source>
        <dbReference type="ARBA" id="ARBA00022989"/>
    </source>
</evidence>
<dbReference type="PANTHER" id="PTHR24075">
    <property type="entry name" value="SEC63 DOMAIN-CONTAINING"/>
    <property type="match status" value="1"/>
</dbReference>
<dbReference type="SUPFAM" id="SSF158702">
    <property type="entry name" value="Sec63 N-terminal domain-like"/>
    <property type="match status" value="1"/>
</dbReference>
<dbReference type="FunFam" id="2.60.40.150:FF:000113">
    <property type="entry name" value="activating signal cointegrator 1 complex subunit 3"/>
    <property type="match status" value="1"/>
</dbReference>
<dbReference type="SUPFAM" id="SSF81296">
    <property type="entry name" value="E set domains"/>
    <property type="match status" value="1"/>
</dbReference>
<keyword evidence="6" id="KW-0472">Membrane</keyword>
<protein>
    <submittedName>
        <fullName evidence="9">Putative activating signal cointegrator 1 complex subunit 3 helc1</fullName>
    </submittedName>
</protein>
<organism evidence="9">
    <name type="scientific">Tabanus bromius</name>
    <name type="common">Band-eyed brown horse fly</name>
    <dbReference type="NCBI Taxonomy" id="304241"/>
    <lineage>
        <taxon>Eukaryota</taxon>
        <taxon>Metazoa</taxon>
        <taxon>Ecdysozoa</taxon>
        <taxon>Arthropoda</taxon>
        <taxon>Hexapoda</taxon>
        <taxon>Insecta</taxon>
        <taxon>Pterygota</taxon>
        <taxon>Neoptera</taxon>
        <taxon>Endopterygota</taxon>
        <taxon>Diptera</taxon>
        <taxon>Brachycera</taxon>
        <taxon>Tabanomorpha</taxon>
        <taxon>Tabanoidea</taxon>
        <taxon>Tabanidae</taxon>
        <taxon>Tabanus</taxon>
    </lineage>
</organism>
<name>A0A0K8TME1_TABBR</name>
<feature type="domain" description="SEC63" evidence="8">
    <location>
        <begin position="2"/>
        <end position="277"/>
    </location>
</feature>
<dbReference type="EMBL" id="GDAI01002071">
    <property type="protein sequence ID" value="JAI15532.1"/>
    <property type="molecule type" value="mRNA"/>
</dbReference>
<dbReference type="GO" id="GO:0043138">
    <property type="term" value="F:3'-5' DNA helicase activity"/>
    <property type="evidence" value="ECO:0007669"/>
    <property type="project" value="TreeGrafter"/>
</dbReference>
<dbReference type="Pfam" id="PF02889">
    <property type="entry name" value="Sec63"/>
    <property type="match status" value="1"/>
</dbReference>
<evidence type="ECO:0000256" key="7">
    <source>
        <dbReference type="ARBA" id="ARBA00023186"/>
    </source>
</evidence>
<sequence length="302" mass="34761">DPLTYDSPHTKTFLLMQAHFSHLPLPNADYLTDTKSVLDQSIRILQAMIDVVAERGWLATTLRVQQIMQSVIQARWYDDPIVLTLPNVETYNYTVFNKIRLKFPFLTLPVLKETCFKNYEAMAGPLRDEFSEPEIELIYRVICDMPTVNIEISLGGYYKTSELVRPVNQPPKRDDWIEVHSDQEYTLIINLHRLGPKKFESIHCPKFPKGKDEGWFLTLGSVSNGELLALKRVAYRGNRSTQQLCFRTPVKTGRVIYTLYLMSDGYLGLDQQYDIQVDVTGPLENFSESDAYNQLPMGLPNK</sequence>
<evidence type="ECO:0000256" key="6">
    <source>
        <dbReference type="ARBA" id="ARBA00023136"/>
    </source>
</evidence>
<comment type="subcellular location">
    <subcellularLocation>
        <location evidence="2">Endoplasmic reticulum</location>
    </subcellularLocation>
    <subcellularLocation>
        <location evidence="1">Membrane</location>
        <topology evidence="1">Multi-pass membrane protein</topology>
    </subcellularLocation>
</comment>
<dbReference type="AlphaFoldDB" id="A0A0K8TME1"/>
<dbReference type="GO" id="GO:0005634">
    <property type="term" value="C:nucleus"/>
    <property type="evidence" value="ECO:0007669"/>
    <property type="project" value="TreeGrafter"/>
</dbReference>
<feature type="non-terminal residue" evidence="9">
    <location>
        <position position="1"/>
    </location>
</feature>
<dbReference type="GO" id="GO:0016020">
    <property type="term" value="C:membrane"/>
    <property type="evidence" value="ECO:0007669"/>
    <property type="project" value="UniProtKB-SubCell"/>
</dbReference>
<evidence type="ECO:0000313" key="9">
    <source>
        <dbReference type="EMBL" id="JAI15532.1"/>
    </source>
</evidence>
<keyword evidence="5" id="KW-1133">Transmembrane helix</keyword>
<dbReference type="InterPro" id="IPR014756">
    <property type="entry name" value="Ig_E-set"/>
</dbReference>
<dbReference type="GO" id="GO:0003723">
    <property type="term" value="F:RNA binding"/>
    <property type="evidence" value="ECO:0007669"/>
    <property type="project" value="TreeGrafter"/>
</dbReference>
<evidence type="ECO:0000256" key="2">
    <source>
        <dbReference type="ARBA" id="ARBA00004240"/>
    </source>
</evidence>
<feature type="non-terminal residue" evidence="9">
    <location>
        <position position="302"/>
    </location>
</feature>